<organism evidence="7 8">
    <name type="scientific">Arenimonas caeni</name>
    <dbReference type="NCBI Taxonomy" id="2058085"/>
    <lineage>
        <taxon>Bacteria</taxon>
        <taxon>Pseudomonadati</taxon>
        <taxon>Pseudomonadota</taxon>
        <taxon>Gammaproteobacteria</taxon>
        <taxon>Lysobacterales</taxon>
        <taxon>Lysobacteraceae</taxon>
        <taxon>Arenimonas</taxon>
    </lineage>
</organism>
<evidence type="ECO:0000256" key="4">
    <source>
        <dbReference type="ARBA" id="ARBA00023136"/>
    </source>
</evidence>
<dbReference type="OrthoDB" id="5295915at2"/>
<dbReference type="InterPro" id="IPR010583">
    <property type="entry name" value="MipA"/>
</dbReference>
<reference evidence="7 8" key="1">
    <citation type="submission" date="2018-03" db="EMBL/GenBank/DDBJ databases">
        <title>Arenimonas caeni sp. nov., isolated from activated sludge.</title>
        <authorList>
            <person name="Liu H."/>
        </authorList>
    </citation>
    <scope>NUCLEOTIDE SEQUENCE [LARGE SCALE GENOMIC DNA]</scope>
    <source>
        <strain evidence="8">z29</strain>
    </source>
</reference>
<feature type="chain" id="PRO_5015165577" description="MipA/OmpV family protein" evidence="6">
    <location>
        <begin position="20"/>
        <end position="254"/>
    </location>
</feature>
<keyword evidence="8" id="KW-1185">Reference proteome</keyword>
<dbReference type="Proteomes" id="UP000241736">
    <property type="component" value="Unassembled WGS sequence"/>
</dbReference>
<dbReference type="GO" id="GO:0009279">
    <property type="term" value="C:cell outer membrane"/>
    <property type="evidence" value="ECO:0007669"/>
    <property type="project" value="UniProtKB-SubCell"/>
</dbReference>
<comment type="similarity">
    <text evidence="2">Belongs to the MipA/OmpV family.</text>
</comment>
<dbReference type="GO" id="GO:0009252">
    <property type="term" value="P:peptidoglycan biosynthetic process"/>
    <property type="evidence" value="ECO:0007669"/>
    <property type="project" value="TreeGrafter"/>
</dbReference>
<evidence type="ECO:0000256" key="1">
    <source>
        <dbReference type="ARBA" id="ARBA00004442"/>
    </source>
</evidence>
<sequence length="254" mass="27927">MRTALPLLAALLAAPLAHARPADAAPADEPRWTLGLIAIERDAPYRQLDEDLLVVPLVRFEGERAYLRGLRGGFRLVERGPLELSAFVQARGDGYEAADSPYLAGMDDRRFSLDAGMALGWRVPRVGQFEVSVATDVLDRSGGEELEASWTGLVRAGQWRFLPSVALRWQSSDLVDYYYGVRPGEALPGRPAYEGDAALLPELSVLATRRLGERWQLFARIGHTWLPGEITDSPLVDDDRRTSVIVGLGYALGD</sequence>
<dbReference type="AlphaFoldDB" id="A0A2P6MA91"/>
<evidence type="ECO:0000256" key="5">
    <source>
        <dbReference type="ARBA" id="ARBA00023237"/>
    </source>
</evidence>
<feature type="signal peptide" evidence="6">
    <location>
        <begin position="1"/>
        <end position="19"/>
    </location>
</feature>
<protein>
    <recommendedName>
        <fullName evidence="9">MipA/OmpV family protein</fullName>
    </recommendedName>
</protein>
<comment type="subcellular location">
    <subcellularLocation>
        <location evidence="1">Cell outer membrane</location>
    </subcellularLocation>
</comment>
<gene>
    <name evidence="7" type="ORF">C6N40_04410</name>
</gene>
<evidence type="ECO:0008006" key="9">
    <source>
        <dbReference type="Google" id="ProtNLM"/>
    </source>
</evidence>
<dbReference type="Pfam" id="PF06629">
    <property type="entry name" value="MipA"/>
    <property type="match status" value="1"/>
</dbReference>
<accession>A0A2P6MA91</accession>
<dbReference type="RefSeq" id="WP_106989803.1">
    <property type="nucleotide sequence ID" value="NZ_KZ679086.1"/>
</dbReference>
<name>A0A2P6MA91_9GAMM</name>
<dbReference type="PANTHER" id="PTHR38776:SF1">
    <property type="entry name" value="MLTA-INTERACTING PROTEIN-RELATED"/>
    <property type="match status" value="1"/>
</dbReference>
<evidence type="ECO:0000313" key="7">
    <source>
        <dbReference type="EMBL" id="PRH82895.1"/>
    </source>
</evidence>
<proteinExistence type="inferred from homology"/>
<keyword evidence="3 6" id="KW-0732">Signal</keyword>
<dbReference type="PANTHER" id="PTHR38776">
    <property type="entry name" value="MLTA-INTERACTING PROTEIN-RELATED"/>
    <property type="match status" value="1"/>
</dbReference>
<evidence type="ECO:0000256" key="2">
    <source>
        <dbReference type="ARBA" id="ARBA00005722"/>
    </source>
</evidence>
<evidence type="ECO:0000256" key="3">
    <source>
        <dbReference type="ARBA" id="ARBA00022729"/>
    </source>
</evidence>
<dbReference type="EMBL" id="PVLF01000004">
    <property type="protein sequence ID" value="PRH82895.1"/>
    <property type="molecule type" value="Genomic_DNA"/>
</dbReference>
<evidence type="ECO:0000256" key="6">
    <source>
        <dbReference type="SAM" id="SignalP"/>
    </source>
</evidence>
<keyword evidence="5" id="KW-0998">Cell outer membrane</keyword>
<comment type="caution">
    <text evidence="7">The sequence shown here is derived from an EMBL/GenBank/DDBJ whole genome shotgun (WGS) entry which is preliminary data.</text>
</comment>
<evidence type="ECO:0000313" key="8">
    <source>
        <dbReference type="Proteomes" id="UP000241736"/>
    </source>
</evidence>
<keyword evidence="4" id="KW-0472">Membrane</keyword>